<evidence type="ECO:0000313" key="6">
    <source>
        <dbReference type="EMBL" id="PAE86839.1"/>
    </source>
</evidence>
<dbReference type="EMBL" id="NPCC01000045">
    <property type="protein sequence ID" value="PAE86839.1"/>
    <property type="molecule type" value="Genomic_DNA"/>
</dbReference>
<keyword evidence="3 5" id="KW-0687">Ribonucleoprotein</keyword>
<dbReference type="GO" id="GO:0003735">
    <property type="term" value="F:structural constituent of ribosome"/>
    <property type="evidence" value="ECO:0007669"/>
    <property type="project" value="InterPro"/>
</dbReference>
<accession>A0A268NU99</accession>
<comment type="similarity">
    <text evidence="1 5">Belongs to the bacterial ribosomal protein bL33 family.</text>
</comment>
<evidence type="ECO:0000256" key="4">
    <source>
        <dbReference type="ARBA" id="ARBA00035176"/>
    </source>
</evidence>
<dbReference type="RefSeq" id="WP_011244998.1">
    <property type="nucleotide sequence ID" value="NZ_BOQQ01000014.1"/>
</dbReference>
<keyword evidence="2 5" id="KW-0689">Ribosomal protein</keyword>
<sequence length="48" mass="5458">MSGKRVLACDICKSRNYSVTSAKKSDTRLTVKKFCKRCNGHTLHVETR</sequence>
<dbReference type="Gene3D" id="2.20.28.120">
    <property type="entry name" value="Ribosomal protein L33"/>
    <property type="match status" value="1"/>
</dbReference>
<organism evidence="6 7">
    <name type="scientific">Shouchella clausii</name>
    <name type="common">Alkalihalobacillus clausii</name>
    <dbReference type="NCBI Taxonomy" id="79880"/>
    <lineage>
        <taxon>Bacteria</taxon>
        <taxon>Bacillati</taxon>
        <taxon>Bacillota</taxon>
        <taxon>Bacilli</taxon>
        <taxon>Bacillales</taxon>
        <taxon>Bacillaceae</taxon>
        <taxon>Shouchella</taxon>
    </lineage>
</organism>
<dbReference type="NCBIfam" id="NF001764">
    <property type="entry name" value="PRK00504.1"/>
    <property type="match status" value="1"/>
</dbReference>
<dbReference type="SUPFAM" id="SSF57829">
    <property type="entry name" value="Zn-binding ribosomal proteins"/>
    <property type="match status" value="1"/>
</dbReference>
<evidence type="ECO:0000256" key="1">
    <source>
        <dbReference type="ARBA" id="ARBA00007596"/>
    </source>
</evidence>
<proteinExistence type="inferred from homology"/>
<dbReference type="NCBIfam" id="TIGR01023">
    <property type="entry name" value="rpmG_bact"/>
    <property type="match status" value="1"/>
</dbReference>
<dbReference type="HAMAP" id="MF_00294">
    <property type="entry name" value="Ribosomal_bL33"/>
    <property type="match status" value="1"/>
</dbReference>
<protein>
    <recommendedName>
        <fullName evidence="4 5">Large ribosomal subunit protein bL33</fullName>
    </recommendedName>
</protein>
<dbReference type="GO" id="GO:1990904">
    <property type="term" value="C:ribonucleoprotein complex"/>
    <property type="evidence" value="ECO:0007669"/>
    <property type="project" value="UniProtKB-KW"/>
</dbReference>
<evidence type="ECO:0000256" key="5">
    <source>
        <dbReference type="HAMAP-Rule" id="MF_00294"/>
    </source>
</evidence>
<dbReference type="InterPro" id="IPR011332">
    <property type="entry name" value="Ribosomal_zn-bd"/>
</dbReference>
<evidence type="ECO:0000256" key="2">
    <source>
        <dbReference type="ARBA" id="ARBA00022980"/>
    </source>
</evidence>
<evidence type="ECO:0000256" key="3">
    <source>
        <dbReference type="ARBA" id="ARBA00023274"/>
    </source>
</evidence>
<dbReference type="Proteomes" id="UP000216207">
    <property type="component" value="Unassembled WGS sequence"/>
</dbReference>
<dbReference type="SMR" id="A0A268NU99"/>
<name>A0A268NU99_SHOCL</name>
<dbReference type="InterPro" id="IPR001705">
    <property type="entry name" value="Ribosomal_bL33"/>
</dbReference>
<dbReference type="GO" id="GO:0005737">
    <property type="term" value="C:cytoplasm"/>
    <property type="evidence" value="ECO:0007669"/>
    <property type="project" value="UniProtKB-ARBA"/>
</dbReference>
<evidence type="ECO:0000313" key="7">
    <source>
        <dbReference type="Proteomes" id="UP000216207"/>
    </source>
</evidence>
<gene>
    <name evidence="5 6" type="primary">rpmG</name>
    <name evidence="6" type="ORF">CHH72_21145</name>
</gene>
<dbReference type="GO" id="GO:0005840">
    <property type="term" value="C:ribosome"/>
    <property type="evidence" value="ECO:0007669"/>
    <property type="project" value="UniProtKB-KW"/>
</dbReference>
<dbReference type="AlphaFoldDB" id="A0A268NU99"/>
<dbReference type="Pfam" id="PF00471">
    <property type="entry name" value="Ribosomal_L33"/>
    <property type="match status" value="1"/>
</dbReference>
<comment type="caution">
    <text evidence="6">The sequence shown here is derived from an EMBL/GenBank/DDBJ whole genome shotgun (WGS) entry which is preliminary data.</text>
</comment>
<reference evidence="6 7" key="1">
    <citation type="submission" date="2017-07" db="EMBL/GenBank/DDBJ databases">
        <title>Isolation and whole genome analysis of endospore-forming bacteria from heroin.</title>
        <authorList>
            <person name="Kalinowski J."/>
            <person name="Ahrens B."/>
            <person name="Al-Dilaimi A."/>
            <person name="Winkler A."/>
            <person name="Wibberg D."/>
            <person name="Schleenbecker U."/>
            <person name="Ruckert C."/>
            <person name="Wolfel R."/>
            <person name="Grass G."/>
        </authorList>
    </citation>
    <scope>NUCLEOTIDE SEQUENCE [LARGE SCALE GENOMIC DNA]</scope>
    <source>
        <strain evidence="6 7">7539</strain>
    </source>
</reference>
<dbReference type="InterPro" id="IPR038584">
    <property type="entry name" value="Ribosomal_bL33_sf"/>
</dbReference>
<dbReference type="GO" id="GO:0006412">
    <property type="term" value="P:translation"/>
    <property type="evidence" value="ECO:0007669"/>
    <property type="project" value="UniProtKB-UniRule"/>
</dbReference>